<protein>
    <submittedName>
        <fullName evidence="1">Uncharacterized protein</fullName>
    </submittedName>
</protein>
<dbReference type="AlphaFoldDB" id="A0A164ZW98"/>
<name>A0A164ZW98_DAUCS</name>
<dbReference type="Proteomes" id="UP000077755">
    <property type="component" value="Chromosome 5"/>
</dbReference>
<keyword evidence="2" id="KW-1185">Reference proteome</keyword>
<reference evidence="1" key="1">
    <citation type="journal article" date="2016" name="Nat. Genet.">
        <title>A high-quality carrot genome assembly provides new insights into carotenoid accumulation and asterid genome evolution.</title>
        <authorList>
            <person name="Iorizzo M."/>
            <person name="Ellison S."/>
            <person name="Senalik D."/>
            <person name="Zeng P."/>
            <person name="Satapoomin P."/>
            <person name="Huang J."/>
            <person name="Bowman M."/>
            <person name="Iovene M."/>
            <person name="Sanseverino W."/>
            <person name="Cavagnaro P."/>
            <person name="Yildiz M."/>
            <person name="Macko-Podgorni A."/>
            <person name="Moranska E."/>
            <person name="Grzebelus E."/>
            <person name="Grzebelus D."/>
            <person name="Ashrafi H."/>
            <person name="Zheng Z."/>
            <person name="Cheng S."/>
            <person name="Spooner D."/>
            <person name="Van Deynze A."/>
            <person name="Simon P."/>
        </authorList>
    </citation>
    <scope>NUCLEOTIDE SEQUENCE</scope>
    <source>
        <tissue evidence="1">Leaf</tissue>
    </source>
</reference>
<evidence type="ECO:0000313" key="1">
    <source>
        <dbReference type="EMBL" id="WOH03201.1"/>
    </source>
</evidence>
<accession>A0A164ZW98</accession>
<dbReference type="Pfam" id="PF00176">
    <property type="entry name" value="SNF2-rel_dom"/>
    <property type="match status" value="1"/>
</dbReference>
<dbReference type="Gene3D" id="3.40.50.10810">
    <property type="entry name" value="Tandem AAA-ATPase domain"/>
    <property type="match status" value="1"/>
</dbReference>
<evidence type="ECO:0000313" key="2">
    <source>
        <dbReference type="Proteomes" id="UP000077755"/>
    </source>
</evidence>
<sequence length="104" mass="11625">MIIFSHKPALRLKTPNLDTMLSDNLLKPPNLKFLSSPFKDSSMENPDKNSHINVGRGAESWMGMGKMVQAIALVLARLREVKATLVVCALVAMSQWVNEINRFT</sequence>
<dbReference type="GO" id="GO:0005524">
    <property type="term" value="F:ATP binding"/>
    <property type="evidence" value="ECO:0007669"/>
    <property type="project" value="InterPro"/>
</dbReference>
<dbReference type="Gramene" id="KZM96509">
    <property type="protein sequence ID" value="KZM96509"/>
    <property type="gene ID" value="DCAR_019751"/>
</dbReference>
<dbReference type="InterPro" id="IPR000330">
    <property type="entry name" value="SNF2_N"/>
</dbReference>
<dbReference type="EMBL" id="CP093347">
    <property type="protein sequence ID" value="WOH03201.1"/>
    <property type="molecule type" value="Genomic_DNA"/>
</dbReference>
<reference evidence="1" key="2">
    <citation type="submission" date="2022-03" db="EMBL/GenBank/DDBJ databases">
        <title>Draft title - Genomic analysis of global carrot germplasm unveils the trajectory of domestication and the origin of high carotenoid orange carrot.</title>
        <authorList>
            <person name="Iorizzo M."/>
            <person name="Ellison S."/>
            <person name="Senalik D."/>
            <person name="Macko-Podgorni A."/>
            <person name="Grzebelus D."/>
            <person name="Bostan H."/>
            <person name="Rolling W."/>
            <person name="Curaba J."/>
            <person name="Simon P."/>
        </authorList>
    </citation>
    <scope>NUCLEOTIDE SEQUENCE</scope>
    <source>
        <tissue evidence="1">Leaf</tissue>
    </source>
</reference>
<proteinExistence type="predicted"/>
<dbReference type="InterPro" id="IPR038718">
    <property type="entry name" value="SNF2-like_sf"/>
</dbReference>
<gene>
    <name evidence="1" type="ORF">DCAR_0522597</name>
</gene>
<organism evidence="1 2">
    <name type="scientific">Daucus carota subsp. sativus</name>
    <name type="common">Carrot</name>
    <dbReference type="NCBI Taxonomy" id="79200"/>
    <lineage>
        <taxon>Eukaryota</taxon>
        <taxon>Viridiplantae</taxon>
        <taxon>Streptophyta</taxon>
        <taxon>Embryophyta</taxon>
        <taxon>Tracheophyta</taxon>
        <taxon>Spermatophyta</taxon>
        <taxon>Magnoliopsida</taxon>
        <taxon>eudicotyledons</taxon>
        <taxon>Gunneridae</taxon>
        <taxon>Pentapetalae</taxon>
        <taxon>asterids</taxon>
        <taxon>campanulids</taxon>
        <taxon>Apiales</taxon>
        <taxon>Apiaceae</taxon>
        <taxon>Apioideae</taxon>
        <taxon>Scandiceae</taxon>
        <taxon>Daucinae</taxon>
        <taxon>Daucus</taxon>
        <taxon>Daucus sect. Daucus</taxon>
    </lineage>
</organism>